<keyword evidence="2" id="KW-1185">Reference proteome</keyword>
<sequence length="220" mass="23860">MKKTLKLLLSLAVVVNLTSCDNEEEIAPFDNSALIENLKNEAIKFQENAVTKSSNRSVSTNSLDLNNADESDLEGLRLSSIELIKSYGISEEEIIYEFGSLDNPGIAEAGLAIAQIEDQADYGVEMIDVSTETSLLTGNYHELAYAPVDGIIVEGVQSEVYDCALQAVGITAIGELMTKGINNMSRSAVKSVLKKVASRYLGWVGAAIATYEFGDCMSWW</sequence>
<dbReference type="EMBL" id="JAAEAA010000003">
    <property type="protein sequence ID" value="NDK54759.1"/>
    <property type="molecule type" value="Genomic_DNA"/>
</dbReference>
<dbReference type="Proteomes" id="UP000478546">
    <property type="component" value="Unassembled WGS sequence"/>
</dbReference>
<evidence type="ECO:0000313" key="1">
    <source>
        <dbReference type="EMBL" id="NDK54759.1"/>
    </source>
</evidence>
<proteinExistence type="predicted"/>
<gene>
    <name evidence="1" type="ORF">GWO68_02405</name>
</gene>
<comment type="caution">
    <text evidence="1">The sequence shown here is derived from an EMBL/GenBank/DDBJ whole genome shotgun (WGS) entry which is preliminary data.</text>
</comment>
<dbReference type="RefSeq" id="WP_162344822.1">
    <property type="nucleotide sequence ID" value="NZ_JAAEAA010000003.1"/>
</dbReference>
<evidence type="ECO:0000313" key="2">
    <source>
        <dbReference type="Proteomes" id="UP000478546"/>
    </source>
</evidence>
<protein>
    <submittedName>
        <fullName evidence="1">Uncharacterized protein</fullName>
    </submittedName>
</protein>
<accession>A0A6B2GV30</accession>
<reference evidence="1 2" key="1">
    <citation type="submission" date="2020-01" db="EMBL/GenBank/DDBJ databases">
        <authorList>
            <person name="Kim M.K."/>
        </authorList>
    </citation>
    <scope>NUCLEOTIDE SEQUENCE [LARGE SCALE GENOMIC DNA]</scope>
    <source>
        <strain evidence="1 2">BT213</strain>
    </source>
</reference>
<dbReference type="AlphaFoldDB" id="A0A6B2GV30"/>
<name>A0A6B2GV30_9BACT</name>
<organism evidence="1 2">
    <name type="scientific">Pontibacter fetidus</name>
    <dbReference type="NCBI Taxonomy" id="2700082"/>
    <lineage>
        <taxon>Bacteria</taxon>
        <taxon>Pseudomonadati</taxon>
        <taxon>Bacteroidota</taxon>
        <taxon>Cytophagia</taxon>
        <taxon>Cytophagales</taxon>
        <taxon>Hymenobacteraceae</taxon>
        <taxon>Pontibacter</taxon>
    </lineage>
</organism>